<sequence length="119" mass="13571">MKTITKTKAKPQAGVKLRKKLVHIRLDPAIHQKADQLARADKRSFSQFVEVVLERYLSATQNDADTLAKEAFTATEHGFWSQIDAYEAAVNLQTMLPERQLCPLGIFNIRRLARFRGCE</sequence>
<dbReference type="Proteomes" id="UP000030700">
    <property type="component" value="Unassembled WGS sequence"/>
</dbReference>
<accession>A0A0S6W4S7</accession>
<dbReference type="EMBL" id="DF820459">
    <property type="protein sequence ID" value="GAK53471.1"/>
    <property type="molecule type" value="Genomic_DNA"/>
</dbReference>
<dbReference type="AlphaFoldDB" id="A0A0S6W4S7"/>
<gene>
    <name evidence="1" type="ORF">U14_04736</name>
</gene>
<dbReference type="HOGENOM" id="CLU_2258178_0_0_0"/>
<dbReference type="GO" id="GO:0006355">
    <property type="term" value="P:regulation of DNA-templated transcription"/>
    <property type="evidence" value="ECO:0007669"/>
    <property type="project" value="InterPro"/>
</dbReference>
<dbReference type="SUPFAM" id="SSF47598">
    <property type="entry name" value="Ribbon-helix-helix"/>
    <property type="match status" value="1"/>
</dbReference>
<protein>
    <submittedName>
        <fullName evidence="1">Uncharacterized protein</fullName>
    </submittedName>
</protein>
<organism evidence="1">
    <name type="scientific">Candidatus Moduliflexus flocculans</name>
    <dbReference type="NCBI Taxonomy" id="1499966"/>
    <lineage>
        <taxon>Bacteria</taxon>
        <taxon>Candidatus Moduliflexota</taxon>
        <taxon>Candidatus Moduliflexia</taxon>
        <taxon>Candidatus Moduliflexales</taxon>
        <taxon>Candidatus Moduliflexaceae</taxon>
    </lineage>
</organism>
<evidence type="ECO:0000313" key="1">
    <source>
        <dbReference type="EMBL" id="GAK53471.1"/>
    </source>
</evidence>
<reference evidence="1" key="1">
    <citation type="journal article" date="2015" name="PeerJ">
        <title>First genomic representation of candidate bacterial phylum KSB3 points to enhanced environmental sensing as a trigger of wastewater bulking.</title>
        <authorList>
            <person name="Sekiguchi Y."/>
            <person name="Ohashi A."/>
            <person name="Parks D.H."/>
            <person name="Yamauchi T."/>
            <person name="Tyson G.W."/>
            <person name="Hugenholtz P."/>
        </authorList>
    </citation>
    <scope>NUCLEOTIDE SEQUENCE [LARGE SCALE GENOMIC DNA]</scope>
</reference>
<name>A0A0S6W4S7_9BACT</name>
<dbReference type="STRING" id="1499966.U14_04736"/>
<dbReference type="InterPro" id="IPR010985">
    <property type="entry name" value="Ribbon_hlx_hlx"/>
</dbReference>
<proteinExistence type="predicted"/>
<evidence type="ECO:0000313" key="2">
    <source>
        <dbReference type="Proteomes" id="UP000030700"/>
    </source>
</evidence>
<keyword evidence="2" id="KW-1185">Reference proteome</keyword>